<comment type="subcellular location">
    <subcellularLocation>
        <location evidence="1">Cell membrane</location>
        <topology evidence="1">Multi-pass membrane protein</topology>
    </subcellularLocation>
</comment>
<dbReference type="AlphaFoldDB" id="A0A9Q0RYT7"/>
<evidence type="ECO:0000256" key="10">
    <source>
        <dbReference type="SAM" id="Phobius"/>
    </source>
</evidence>
<organism evidence="11 12">
    <name type="scientific">Pseudolycoriella hygida</name>
    <dbReference type="NCBI Taxonomy" id="35572"/>
    <lineage>
        <taxon>Eukaryota</taxon>
        <taxon>Metazoa</taxon>
        <taxon>Ecdysozoa</taxon>
        <taxon>Arthropoda</taxon>
        <taxon>Hexapoda</taxon>
        <taxon>Insecta</taxon>
        <taxon>Pterygota</taxon>
        <taxon>Neoptera</taxon>
        <taxon>Endopterygota</taxon>
        <taxon>Diptera</taxon>
        <taxon>Nematocera</taxon>
        <taxon>Sciaroidea</taxon>
        <taxon>Sciaridae</taxon>
        <taxon>Pseudolycoriella</taxon>
    </lineage>
</organism>
<protein>
    <submittedName>
        <fullName evidence="11">Odorant receptor 2a</fullName>
    </submittedName>
</protein>
<keyword evidence="3" id="KW-0716">Sensory transduction</keyword>
<evidence type="ECO:0000256" key="9">
    <source>
        <dbReference type="ARBA" id="ARBA00023224"/>
    </source>
</evidence>
<evidence type="ECO:0000256" key="1">
    <source>
        <dbReference type="ARBA" id="ARBA00004651"/>
    </source>
</evidence>
<evidence type="ECO:0000256" key="2">
    <source>
        <dbReference type="ARBA" id="ARBA00022475"/>
    </source>
</evidence>
<evidence type="ECO:0000256" key="8">
    <source>
        <dbReference type="ARBA" id="ARBA00023170"/>
    </source>
</evidence>
<dbReference type="GO" id="GO:0005886">
    <property type="term" value="C:plasma membrane"/>
    <property type="evidence" value="ECO:0007669"/>
    <property type="project" value="UniProtKB-SubCell"/>
</dbReference>
<dbReference type="PANTHER" id="PTHR21137">
    <property type="entry name" value="ODORANT RECEPTOR"/>
    <property type="match status" value="1"/>
</dbReference>
<dbReference type="PANTHER" id="PTHR21137:SF35">
    <property type="entry name" value="ODORANT RECEPTOR 19A-RELATED"/>
    <property type="match status" value="1"/>
</dbReference>
<keyword evidence="5" id="KW-0552">Olfaction</keyword>
<dbReference type="InterPro" id="IPR004117">
    <property type="entry name" value="7tm6_olfct_rcpt"/>
</dbReference>
<keyword evidence="6 10" id="KW-1133">Transmembrane helix</keyword>
<evidence type="ECO:0000313" key="11">
    <source>
        <dbReference type="EMBL" id="KAJ6637802.1"/>
    </source>
</evidence>
<evidence type="ECO:0000256" key="5">
    <source>
        <dbReference type="ARBA" id="ARBA00022725"/>
    </source>
</evidence>
<keyword evidence="4 10" id="KW-0812">Transmembrane</keyword>
<dbReference type="GO" id="GO:0004984">
    <property type="term" value="F:olfactory receptor activity"/>
    <property type="evidence" value="ECO:0007669"/>
    <property type="project" value="InterPro"/>
</dbReference>
<evidence type="ECO:0000256" key="4">
    <source>
        <dbReference type="ARBA" id="ARBA00022692"/>
    </source>
</evidence>
<evidence type="ECO:0000313" key="12">
    <source>
        <dbReference type="Proteomes" id="UP001151699"/>
    </source>
</evidence>
<evidence type="ECO:0000256" key="6">
    <source>
        <dbReference type="ARBA" id="ARBA00022989"/>
    </source>
</evidence>
<dbReference type="GO" id="GO:0005549">
    <property type="term" value="F:odorant binding"/>
    <property type="evidence" value="ECO:0007669"/>
    <property type="project" value="InterPro"/>
</dbReference>
<feature type="transmembrane region" description="Helical" evidence="10">
    <location>
        <begin position="95"/>
        <end position="118"/>
    </location>
</feature>
<keyword evidence="8 11" id="KW-0675">Receptor</keyword>
<feature type="transmembrane region" description="Helical" evidence="10">
    <location>
        <begin position="186"/>
        <end position="208"/>
    </location>
</feature>
<comment type="caution">
    <text evidence="11">The sequence shown here is derived from an EMBL/GenBank/DDBJ whole genome shotgun (WGS) entry which is preliminary data.</text>
</comment>
<keyword evidence="7 10" id="KW-0472">Membrane</keyword>
<evidence type="ECO:0000256" key="7">
    <source>
        <dbReference type="ARBA" id="ARBA00023136"/>
    </source>
</evidence>
<keyword evidence="12" id="KW-1185">Reference proteome</keyword>
<evidence type="ECO:0000256" key="3">
    <source>
        <dbReference type="ARBA" id="ARBA00022606"/>
    </source>
</evidence>
<dbReference type="Pfam" id="PF02949">
    <property type="entry name" value="7tm_6"/>
    <property type="match status" value="1"/>
</dbReference>
<feature type="transmembrane region" description="Helical" evidence="10">
    <location>
        <begin position="220"/>
        <end position="240"/>
    </location>
</feature>
<reference evidence="11" key="1">
    <citation type="submission" date="2022-07" db="EMBL/GenBank/DDBJ databases">
        <authorList>
            <person name="Trinca V."/>
            <person name="Uliana J.V.C."/>
            <person name="Torres T.T."/>
            <person name="Ward R.J."/>
            <person name="Monesi N."/>
        </authorList>
    </citation>
    <scope>NUCLEOTIDE SEQUENCE</scope>
    <source>
        <strain evidence="11">HSMRA1968</strain>
        <tissue evidence="11">Whole embryos</tissue>
    </source>
</reference>
<accession>A0A9Q0RYT7</accession>
<dbReference type="GO" id="GO:0007165">
    <property type="term" value="P:signal transduction"/>
    <property type="evidence" value="ECO:0007669"/>
    <property type="project" value="UniProtKB-KW"/>
</dbReference>
<dbReference type="EMBL" id="WJQU01000003">
    <property type="protein sequence ID" value="KAJ6637802.1"/>
    <property type="molecule type" value="Genomic_DNA"/>
</dbReference>
<feature type="transmembrane region" description="Helical" evidence="10">
    <location>
        <begin position="18"/>
        <end position="38"/>
    </location>
</feature>
<keyword evidence="2" id="KW-1003">Cell membrane</keyword>
<gene>
    <name evidence="11" type="primary">Or2a_1</name>
    <name evidence="11" type="ORF">Bhyg_10533</name>
</gene>
<sequence length="296" mass="33954">MLVKLVNNISNLEAVMELLYPVLMVTTYMFKLVNYYTFGEKIVSSSNKLLKLQLNSQSYNEMYNSRITCSKTFLGAKRELPVSSEYLVNWRENRYYFCIVFLHQSLSGLILVNSHILMDCYAYYLMGMVAAHFEMLHSDIQRIGSGIDETKPDDMEELIFSSLSMKLCIKEHQQILELVRDIEKYFSIQFISQILLSGVILSGGTYQLTIMKSSENLFQFIFIVTFMMTVTTQVLFYTYFGDSIETMSNLVSNAAYSSQNQSHVISYIAKADSEQQQTWSSMDIGQSPATFLASLC</sequence>
<keyword evidence="9" id="KW-0807">Transducer</keyword>
<proteinExistence type="predicted"/>
<dbReference type="Proteomes" id="UP001151699">
    <property type="component" value="Chromosome X"/>
</dbReference>
<dbReference type="OrthoDB" id="5846619at2759"/>
<name>A0A9Q0RYT7_9DIPT</name>